<dbReference type="RefSeq" id="WP_177319074.1">
    <property type="nucleotide sequence ID" value="NZ_CP050898.1"/>
</dbReference>
<dbReference type="AlphaFoldDB" id="A0A6H0ZJH9"/>
<dbReference type="EMBL" id="CP050898">
    <property type="protein sequence ID" value="QIX20207.1"/>
    <property type="molecule type" value="Genomic_DNA"/>
</dbReference>
<organism evidence="1 2">
    <name type="scientific">Agrobacterium pusense</name>
    <dbReference type="NCBI Taxonomy" id="648995"/>
    <lineage>
        <taxon>Bacteria</taxon>
        <taxon>Pseudomonadati</taxon>
        <taxon>Pseudomonadota</taxon>
        <taxon>Alphaproteobacteria</taxon>
        <taxon>Hyphomicrobiales</taxon>
        <taxon>Rhizobiaceae</taxon>
        <taxon>Rhizobium/Agrobacterium group</taxon>
        <taxon>Agrobacterium</taxon>
    </lineage>
</organism>
<gene>
    <name evidence="1" type="ORF">FOB41_03155</name>
</gene>
<evidence type="ECO:0000313" key="2">
    <source>
        <dbReference type="Proteomes" id="UP000500870"/>
    </source>
</evidence>
<evidence type="ECO:0000313" key="1">
    <source>
        <dbReference type="EMBL" id="QIX20207.1"/>
    </source>
</evidence>
<proteinExistence type="predicted"/>
<accession>A0A6H0ZJH9</accession>
<protein>
    <submittedName>
        <fullName evidence="1">Uncharacterized protein</fullName>
    </submittedName>
</protein>
<dbReference type="Proteomes" id="UP000500870">
    <property type="component" value="Chromosome 1"/>
</dbReference>
<name>A0A6H0ZJH9_9HYPH</name>
<reference evidence="1 2" key="1">
    <citation type="submission" date="2020-04" db="EMBL/GenBank/DDBJ databases">
        <title>FDA dAtabase for Regulatory Grade micrObial Sequences (FDA-ARGOS): Supporting development and validation of Infectious Disease Dx tests.</title>
        <authorList>
            <person name="Sciortino C."/>
            <person name="Tallon L."/>
            <person name="Sadzewicz L."/>
            <person name="Vavikolanu K."/>
            <person name="Mehta A."/>
            <person name="Aluvathingal J."/>
            <person name="Nadendla S."/>
            <person name="Nandy P."/>
            <person name="Geyer C."/>
            <person name="Yan Y."/>
            <person name="Sichtig H."/>
        </authorList>
    </citation>
    <scope>NUCLEOTIDE SEQUENCE [LARGE SCALE GENOMIC DNA]</scope>
    <source>
        <strain evidence="1 2">FDAARGOS_633</strain>
    </source>
</reference>
<sequence>MRVLYAHPTRGRGEKECVGFVDIEIDANLRMYGLRIVRQADGRHLVYSPQAGHRRTATFSKQMAEQITALALEALDGRQ</sequence>